<dbReference type="Gene3D" id="3.40.50.300">
    <property type="entry name" value="P-loop containing nucleotide triphosphate hydrolases"/>
    <property type="match status" value="1"/>
</dbReference>
<dbReference type="PROSITE" id="PS51420">
    <property type="entry name" value="RHO"/>
    <property type="match status" value="1"/>
</dbReference>
<dbReference type="PROSITE" id="PS51419">
    <property type="entry name" value="RAB"/>
    <property type="match status" value="1"/>
</dbReference>
<dbReference type="SUPFAM" id="SSF52540">
    <property type="entry name" value="P-loop containing nucleoside triphosphate hydrolases"/>
    <property type="match status" value="1"/>
</dbReference>
<evidence type="ECO:0000256" key="2">
    <source>
        <dbReference type="ARBA" id="ARBA00023134"/>
    </source>
</evidence>
<dbReference type="Proteomes" id="UP000887566">
    <property type="component" value="Unplaced"/>
</dbReference>
<dbReference type="Pfam" id="PF00071">
    <property type="entry name" value="Ras"/>
    <property type="match status" value="1"/>
</dbReference>
<proteinExistence type="predicted"/>
<dbReference type="WBParaSite" id="PSAMB.scaffold960size38098.g10000.t1">
    <property type="protein sequence ID" value="PSAMB.scaffold960size38098.g10000.t1"/>
    <property type="gene ID" value="PSAMB.scaffold960size38098.g10000"/>
</dbReference>
<dbReference type="GO" id="GO:0007264">
    <property type="term" value="P:small GTPase-mediated signal transduction"/>
    <property type="evidence" value="ECO:0007669"/>
    <property type="project" value="InterPro"/>
</dbReference>
<accession>A0A914XS03</accession>
<dbReference type="InterPro" id="IPR003578">
    <property type="entry name" value="Small_GTPase_Rho"/>
</dbReference>
<dbReference type="AlphaFoldDB" id="A0A914XS03"/>
<organism evidence="3 4">
    <name type="scientific">Plectus sambesii</name>
    <dbReference type="NCBI Taxonomy" id="2011161"/>
    <lineage>
        <taxon>Eukaryota</taxon>
        <taxon>Metazoa</taxon>
        <taxon>Ecdysozoa</taxon>
        <taxon>Nematoda</taxon>
        <taxon>Chromadorea</taxon>
        <taxon>Plectida</taxon>
        <taxon>Plectina</taxon>
        <taxon>Plectoidea</taxon>
        <taxon>Plectidae</taxon>
        <taxon>Plectus</taxon>
    </lineage>
</organism>
<dbReference type="InterPro" id="IPR001806">
    <property type="entry name" value="Small_GTPase"/>
</dbReference>
<dbReference type="SMART" id="SM00174">
    <property type="entry name" value="RHO"/>
    <property type="match status" value="1"/>
</dbReference>
<dbReference type="PROSITE" id="PS51421">
    <property type="entry name" value="RAS"/>
    <property type="match status" value="1"/>
</dbReference>
<protein>
    <submittedName>
        <fullName evidence="4">Ras-related C3 botulinum toxin substrate 1</fullName>
    </submittedName>
</protein>
<dbReference type="InterPro" id="IPR027417">
    <property type="entry name" value="P-loop_NTPase"/>
</dbReference>
<evidence type="ECO:0000313" key="3">
    <source>
        <dbReference type="Proteomes" id="UP000887566"/>
    </source>
</evidence>
<dbReference type="NCBIfam" id="TIGR00231">
    <property type="entry name" value="small_GTP"/>
    <property type="match status" value="1"/>
</dbReference>
<keyword evidence="1" id="KW-0547">Nucleotide-binding</keyword>
<evidence type="ECO:0000313" key="4">
    <source>
        <dbReference type="WBParaSite" id="PSAMB.scaffold960size38098.g10000.t1"/>
    </source>
</evidence>
<sequence>MLMKPVKCVVVGDGAVGKTSLLISFTTDAFPGEHVPTVFDNYSAHVTVDGRPVDLSLWDTAGQEDYDRLRPLSYPNTDVVLLCFSLVSPVSFANVRFKWHPELEKYCPDVPVILVGTKLDLRECLDTIEKLRERRYAPIATMQGLAMAKEIRAAKYVEISALTQQGLKSAFDEAIRLVLNPPPLLKKKSNKRDTSFCTVL</sequence>
<dbReference type="FunFam" id="3.40.50.300:FF:000118">
    <property type="entry name" value="Rho-related GTP-binding protein RhoG"/>
    <property type="match status" value="1"/>
</dbReference>
<dbReference type="GO" id="GO:0005525">
    <property type="term" value="F:GTP binding"/>
    <property type="evidence" value="ECO:0007669"/>
    <property type="project" value="UniProtKB-KW"/>
</dbReference>
<name>A0A914XS03_9BILA</name>
<evidence type="ECO:0000256" key="1">
    <source>
        <dbReference type="ARBA" id="ARBA00022741"/>
    </source>
</evidence>
<keyword evidence="2" id="KW-0342">GTP-binding</keyword>
<dbReference type="SMART" id="SM00173">
    <property type="entry name" value="RAS"/>
    <property type="match status" value="1"/>
</dbReference>
<dbReference type="InterPro" id="IPR005225">
    <property type="entry name" value="Small_GTP-bd"/>
</dbReference>
<dbReference type="PRINTS" id="PR00449">
    <property type="entry name" value="RASTRNSFRMNG"/>
</dbReference>
<dbReference type="SMART" id="SM00175">
    <property type="entry name" value="RAB"/>
    <property type="match status" value="1"/>
</dbReference>
<reference evidence="4" key="1">
    <citation type="submission" date="2022-11" db="UniProtKB">
        <authorList>
            <consortium name="WormBaseParasite"/>
        </authorList>
    </citation>
    <scope>IDENTIFICATION</scope>
</reference>
<keyword evidence="3" id="KW-1185">Reference proteome</keyword>
<dbReference type="PANTHER" id="PTHR24072">
    <property type="entry name" value="RHO FAMILY GTPASE"/>
    <property type="match status" value="1"/>
</dbReference>
<dbReference type="GO" id="GO:0003924">
    <property type="term" value="F:GTPase activity"/>
    <property type="evidence" value="ECO:0007669"/>
    <property type="project" value="InterPro"/>
</dbReference>